<proteinExistence type="predicted"/>
<dbReference type="InterPro" id="IPR036477">
    <property type="entry name" value="Formyl_transf_N_sf"/>
</dbReference>
<dbReference type="AlphaFoldDB" id="A0A5C9A0Y8"/>
<reference evidence="2 3" key="1">
    <citation type="submission" date="2019-08" db="EMBL/GenBank/DDBJ databases">
        <title>Parahaliea maris sp. nov., isolated from the surface seawater.</title>
        <authorList>
            <person name="Liu Y."/>
        </authorList>
    </citation>
    <scope>NUCLEOTIDE SEQUENCE [LARGE SCALE GENOMIC DNA]</scope>
    <source>
        <strain evidence="2 3">S2-26</strain>
    </source>
</reference>
<dbReference type="SUPFAM" id="SSF53328">
    <property type="entry name" value="Formyltransferase"/>
    <property type="match status" value="1"/>
</dbReference>
<dbReference type="GO" id="GO:0005829">
    <property type="term" value="C:cytosol"/>
    <property type="evidence" value="ECO:0007669"/>
    <property type="project" value="TreeGrafter"/>
</dbReference>
<comment type="caution">
    <text evidence="2">The sequence shown here is derived from an EMBL/GenBank/DDBJ whole genome shotgun (WGS) entry which is preliminary data.</text>
</comment>
<keyword evidence="2" id="KW-0808">Transferase</keyword>
<feature type="domain" description="Formyl transferase N-terminal" evidence="1">
    <location>
        <begin position="100"/>
        <end position="189"/>
    </location>
</feature>
<organism evidence="2 3">
    <name type="scientific">Parahaliea aestuarii</name>
    <dbReference type="NCBI Taxonomy" id="1852021"/>
    <lineage>
        <taxon>Bacteria</taxon>
        <taxon>Pseudomonadati</taxon>
        <taxon>Pseudomonadota</taxon>
        <taxon>Gammaproteobacteria</taxon>
        <taxon>Cellvibrionales</taxon>
        <taxon>Halieaceae</taxon>
        <taxon>Parahaliea</taxon>
    </lineage>
</organism>
<dbReference type="Gene3D" id="3.40.50.12230">
    <property type="match status" value="1"/>
</dbReference>
<keyword evidence="3" id="KW-1185">Reference proteome</keyword>
<evidence type="ECO:0000259" key="1">
    <source>
        <dbReference type="Pfam" id="PF00551"/>
    </source>
</evidence>
<dbReference type="PANTHER" id="PTHR11138:SF5">
    <property type="entry name" value="METHIONYL-TRNA FORMYLTRANSFERASE, MITOCHONDRIAL"/>
    <property type="match status" value="1"/>
</dbReference>
<dbReference type="OrthoDB" id="467573at2"/>
<dbReference type="Proteomes" id="UP000321933">
    <property type="component" value="Unassembled WGS sequence"/>
</dbReference>
<name>A0A5C9A0Y8_9GAMM</name>
<gene>
    <name evidence="2" type="ORF">FVW59_00450</name>
</gene>
<dbReference type="EMBL" id="VRYZ01000001">
    <property type="protein sequence ID" value="TXS94426.1"/>
    <property type="molecule type" value="Genomic_DNA"/>
</dbReference>
<dbReference type="InterPro" id="IPR002376">
    <property type="entry name" value="Formyl_transf_N"/>
</dbReference>
<sequence>MNITLLSNRDLASSLALNQMLPALAAEHRVQVFLSGQVGGGGPAHPDLAMLRFLEQTLFTDLLFPALGSSPGGAGLKSFENLCAEYGVGLAGLSRINTPEGLSTLAGSQPDLVLSIRYGGILREDAIAVPPLGVLNLHSGLLPDYRGVMATFRAMCDGRDSIGTTLHYIRDAGIDTGDIVATHRRPVDYSSSYLANVLDLYPAGCASMLEAVASLARGETLNTTAQPVGGNYYSFPDDEALQRFYGRGCRLYDVGEITAVARRFLESQ</sequence>
<dbReference type="Pfam" id="PF00551">
    <property type="entry name" value="Formyl_trans_N"/>
    <property type="match status" value="1"/>
</dbReference>
<dbReference type="RefSeq" id="WP_148062282.1">
    <property type="nucleotide sequence ID" value="NZ_VRYZ01000001.1"/>
</dbReference>
<accession>A0A5C9A0Y8</accession>
<evidence type="ECO:0000313" key="3">
    <source>
        <dbReference type="Proteomes" id="UP000321933"/>
    </source>
</evidence>
<dbReference type="CDD" id="cd08653">
    <property type="entry name" value="FMT_core_like_3"/>
    <property type="match status" value="1"/>
</dbReference>
<evidence type="ECO:0000313" key="2">
    <source>
        <dbReference type="EMBL" id="TXS94426.1"/>
    </source>
</evidence>
<dbReference type="PANTHER" id="PTHR11138">
    <property type="entry name" value="METHIONYL-TRNA FORMYLTRANSFERASE"/>
    <property type="match status" value="1"/>
</dbReference>
<dbReference type="GO" id="GO:0004479">
    <property type="term" value="F:methionyl-tRNA formyltransferase activity"/>
    <property type="evidence" value="ECO:0007669"/>
    <property type="project" value="TreeGrafter"/>
</dbReference>
<protein>
    <submittedName>
        <fullName evidence="2">Formyl transferase</fullName>
    </submittedName>
</protein>